<dbReference type="EMBL" id="ML978387">
    <property type="protein sequence ID" value="KAF2023049.1"/>
    <property type="molecule type" value="Genomic_DNA"/>
</dbReference>
<reference evidence="10" key="1">
    <citation type="journal article" date="2020" name="Stud. Mycol.">
        <title>101 Dothideomycetes genomes: a test case for predicting lifestyles and emergence of pathogens.</title>
        <authorList>
            <person name="Haridas S."/>
            <person name="Albert R."/>
            <person name="Binder M."/>
            <person name="Bloem J."/>
            <person name="Labutti K."/>
            <person name="Salamov A."/>
            <person name="Andreopoulos B."/>
            <person name="Baker S."/>
            <person name="Barry K."/>
            <person name="Bills G."/>
            <person name="Bluhm B."/>
            <person name="Cannon C."/>
            <person name="Castanera R."/>
            <person name="Culley D."/>
            <person name="Daum C."/>
            <person name="Ezra D."/>
            <person name="Gonzalez J."/>
            <person name="Henrissat B."/>
            <person name="Kuo A."/>
            <person name="Liang C."/>
            <person name="Lipzen A."/>
            <person name="Lutzoni F."/>
            <person name="Magnuson J."/>
            <person name="Mondo S."/>
            <person name="Nolan M."/>
            <person name="Ohm R."/>
            <person name="Pangilinan J."/>
            <person name="Park H.-J."/>
            <person name="Ramirez L."/>
            <person name="Alfaro M."/>
            <person name="Sun H."/>
            <person name="Tritt A."/>
            <person name="Yoshinaga Y."/>
            <person name="Zwiers L.-H."/>
            <person name="Turgeon B."/>
            <person name="Goodwin S."/>
            <person name="Spatafora J."/>
            <person name="Crous P."/>
            <person name="Grigoriev I."/>
        </authorList>
    </citation>
    <scope>NUCLEOTIDE SEQUENCE</scope>
    <source>
        <strain evidence="10">CBS 110217</strain>
    </source>
</reference>
<keyword evidence="11" id="KW-1185">Reference proteome</keyword>
<evidence type="ECO:0000256" key="5">
    <source>
        <dbReference type="RuleBase" id="RU363050"/>
    </source>
</evidence>
<dbReference type="Pfam" id="PF17681">
    <property type="entry name" value="GCP_N_terminal"/>
    <property type="match status" value="1"/>
</dbReference>
<dbReference type="GO" id="GO:0051225">
    <property type="term" value="P:spindle assembly"/>
    <property type="evidence" value="ECO:0007669"/>
    <property type="project" value="TreeGrafter"/>
</dbReference>
<feature type="region of interest" description="Disordered" evidence="6">
    <location>
        <begin position="769"/>
        <end position="810"/>
    </location>
</feature>
<evidence type="ECO:0000313" key="11">
    <source>
        <dbReference type="Proteomes" id="UP000799777"/>
    </source>
</evidence>
<name>A0A9P4GWL2_9PLEO</name>
<keyword evidence="3 5" id="KW-0493">Microtubule</keyword>
<dbReference type="InterPro" id="IPR041470">
    <property type="entry name" value="GCP_N"/>
</dbReference>
<evidence type="ECO:0000256" key="3">
    <source>
        <dbReference type="ARBA" id="ARBA00022701"/>
    </source>
</evidence>
<feature type="compositionally biased region" description="Acidic residues" evidence="6">
    <location>
        <begin position="789"/>
        <end position="799"/>
    </location>
</feature>
<dbReference type="GO" id="GO:0051321">
    <property type="term" value="P:meiotic cell cycle"/>
    <property type="evidence" value="ECO:0007669"/>
    <property type="project" value="TreeGrafter"/>
</dbReference>
<dbReference type="PANTHER" id="PTHR19302">
    <property type="entry name" value="GAMMA TUBULIN COMPLEX PROTEIN"/>
    <property type="match status" value="1"/>
</dbReference>
<dbReference type="Gene3D" id="1.20.120.1900">
    <property type="entry name" value="Gamma-tubulin complex, C-terminal domain"/>
    <property type="match status" value="1"/>
</dbReference>
<feature type="domain" description="Gamma tubulin complex component C-terminal" evidence="7">
    <location>
        <begin position="539"/>
        <end position="856"/>
    </location>
</feature>
<accession>A0A9P4GWL2</accession>
<dbReference type="GO" id="GO:0043015">
    <property type="term" value="F:gamma-tubulin binding"/>
    <property type="evidence" value="ECO:0007669"/>
    <property type="project" value="InterPro"/>
</dbReference>
<gene>
    <name evidence="10" type="ORF">EK21DRAFT_81699</name>
</gene>
<evidence type="ECO:0000256" key="6">
    <source>
        <dbReference type="SAM" id="MobiDB-lite"/>
    </source>
</evidence>
<evidence type="ECO:0000256" key="1">
    <source>
        <dbReference type="ARBA" id="ARBA00010337"/>
    </source>
</evidence>
<comment type="caution">
    <text evidence="10">The sequence shown here is derived from an EMBL/GenBank/DDBJ whole genome shotgun (WGS) entry which is preliminary data.</text>
</comment>
<organism evidence="10 11">
    <name type="scientific">Setomelanomma holmii</name>
    <dbReference type="NCBI Taxonomy" id="210430"/>
    <lineage>
        <taxon>Eukaryota</taxon>
        <taxon>Fungi</taxon>
        <taxon>Dikarya</taxon>
        <taxon>Ascomycota</taxon>
        <taxon>Pezizomycotina</taxon>
        <taxon>Dothideomycetes</taxon>
        <taxon>Pleosporomycetidae</taxon>
        <taxon>Pleosporales</taxon>
        <taxon>Pleosporineae</taxon>
        <taxon>Phaeosphaeriaceae</taxon>
        <taxon>Setomelanomma</taxon>
    </lineage>
</organism>
<evidence type="ECO:0000259" key="9">
    <source>
        <dbReference type="Pfam" id="PF17681"/>
    </source>
</evidence>
<dbReference type="Pfam" id="PF14609">
    <property type="entry name" value="GCP5-Mod21_N"/>
    <property type="match status" value="1"/>
</dbReference>
<dbReference type="GO" id="GO:0007020">
    <property type="term" value="P:microtubule nucleation"/>
    <property type="evidence" value="ECO:0007669"/>
    <property type="project" value="InterPro"/>
</dbReference>
<dbReference type="GO" id="GO:0031122">
    <property type="term" value="P:cytoplasmic microtubule organization"/>
    <property type="evidence" value="ECO:0007669"/>
    <property type="project" value="TreeGrafter"/>
</dbReference>
<dbReference type="GO" id="GO:0000930">
    <property type="term" value="C:gamma-tubulin complex"/>
    <property type="evidence" value="ECO:0007669"/>
    <property type="project" value="TreeGrafter"/>
</dbReference>
<proteinExistence type="inferred from homology"/>
<keyword evidence="4 5" id="KW-0206">Cytoskeleton</keyword>
<dbReference type="GO" id="GO:0000922">
    <property type="term" value="C:spindle pole"/>
    <property type="evidence" value="ECO:0007669"/>
    <property type="project" value="InterPro"/>
</dbReference>
<dbReference type="GO" id="GO:0000278">
    <property type="term" value="P:mitotic cell cycle"/>
    <property type="evidence" value="ECO:0007669"/>
    <property type="project" value="TreeGrafter"/>
</dbReference>
<keyword evidence="2 5" id="KW-0963">Cytoplasm</keyword>
<dbReference type="AlphaFoldDB" id="A0A9P4GWL2"/>
<feature type="domain" description="Gamma tubulin complex component protein N-terminal" evidence="9">
    <location>
        <begin position="223"/>
        <end position="534"/>
    </location>
</feature>
<evidence type="ECO:0000256" key="4">
    <source>
        <dbReference type="ARBA" id="ARBA00023212"/>
    </source>
</evidence>
<dbReference type="OrthoDB" id="66546at2759"/>
<protein>
    <recommendedName>
        <fullName evidence="5">Spindle pole body component</fullName>
    </recommendedName>
</protein>
<sequence length="870" mass="98779">MAHNANFSGLTDELVHSVLRFDPATNKQAYKRAKEIASRGLRGHQYARTNQFDVTSSFAGLDEKFRVKDRDDLADALQVRLQELEEVTSRFKPDFLALLLQLSDRPLENTRVEALDLLRPPTPPPPLTWADILHDDPYSDEDIWKDIDYAGGSSGEEQTPKKRPTKSKSSPPTSVDDDDPRDPERCIVLPHPDLVQGIEANQFWNTAADEENTKIHITELQAVRETLFMLAGLHTSLYPMDKQQINIRINSRYELRHAMNNTVEHLLAEFVAIGREIFRLRQWTKRPSPLPLVQAFEAAVRTRLVQYDDALAELQDQYLTPTAPIAVSLLRLLADVRTTAAHLLRLARVVSAIEPELLVNPFSHLEALFDEISLAQMTLELDIFRYLSEVLFECLQTYLKPLRKWMETGELGANDETFFVFQSNTGSDINSLWHDQYVLRRDAHNKLRAPSFLQPAVQKIFNTGKSVVFLKELGCQGKDTVDQNCEPRIDYETVCGGSDKLPLATFAELFRAAFDRWMQSKYSQASTVLRQHLIGTCGLMRTLDAFALLYLGKNGTIFEEFATAIFERLDAGRKGWNDRYVLTEVTRSIFVKIMSRTEAERIVVRSSKIKNGIKSLKGLATVTLDYALPWPVQNIIQRSSIPTYQHILTTLMQVYRVKYLLQRLHLHRSSGFEHPFTRLVHKLRHRLNWFADTMRSYLTETVIFFTSLDADIAIDKADDIDGMANIHVQFVAKLQERALLGSDLKPIHKAIMELLDIGVTFTTLLADGSTDEPSSINAKKTRSKKIEEIDSDDANDDLEGGSPKAPAPVTQQDLLDSLRTIDSDFARLLPFIIAGLRSVGRVGAEPMWEQLADRLAWEGKREGIPERIAV</sequence>
<evidence type="ECO:0000259" key="8">
    <source>
        <dbReference type="Pfam" id="PF14609"/>
    </source>
</evidence>
<dbReference type="InterPro" id="IPR007259">
    <property type="entry name" value="GCP"/>
</dbReference>
<dbReference type="InterPro" id="IPR032797">
    <property type="entry name" value="Mod21_N"/>
</dbReference>
<comment type="similarity">
    <text evidence="1 5">Belongs to the TUBGCP family.</text>
</comment>
<dbReference type="GO" id="GO:0051011">
    <property type="term" value="F:microtubule minus-end binding"/>
    <property type="evidence" value="ECO:0007669"/>
    <property type="project" value="TreeGrafter"/>
</dbReference>
<dbReference type="GO" id="GO:0005874">
    <property type="term" value="C:microtubule"/>
    <property type="evidence" value="ECO:0007669"/>
    <property type="project" value="UniProtKB-KW"/>
</dbReference>
<feature type="region of interest" description="Disordered" evidence="6">
    <location>
        <begin position="144"/>
        <end position="186"/>
    </location>
</feature>
<dbReference type="Pfam" id="PF04130">
    <property type="entry name" value="GCP_C_terminal"/>
    <property type="match status" value="1"/>
</dbReference>
<dbReference type="InterPro" id="IPR040457">
    <property type="entry name" value="GCP_C"/>
</dbReference>
<dbReference type="InterPro" id="IPR059169">
    <property type="entry name" value="GCP5_N_ext"/>
</dbReference>
<dbReference type="CDD" id="cd22572">
    <property type="entry name" value="GCP5_NTD"/>
    <property type="match status" value="1"/>
</dbReference>
<dbReference type="InterPro" id="IPR042241">
    <property type="entry name" value="GCP_C_sf"/>
</dbReference>
<dbReference type="Proteomes" id="UP000799777">
    <property type="component" value="Unassembled WGS sequence"/>
</dbReference>
<evidence type="ECO:0000256" key="2">
    <source>
        <dbReference type="ARBA" id="ARBA00022490"/>
    </source>
</evidence>
<feature type="domain" description="Gamma-Tubulin ring complex non-core subunit mod21 N-terminal" evidence="8">
    <location>
        <begin position="67"/>
        <end position="152"/>
    </location>
</feature>
<comment type="subcellular location">
    <subcellularLocation>
        <location evidence="5">Cytoplasm</location>
        <location evidence="5">Cytoskeleton</location>
        <location evidence="5">Microtubule organizing center</location>
    </subcellularLocation>
</comment>
<evidence type="ECO:0000259" key="7">
    <source>
        <dbReference type="Pfam" id="PF04130"/>
    </source>
</evidence>
<dbReference type="PANTHER" id="PTHR19302:SF33">
    <property type="entry name" value="GAMMA-TUBULIN COMPLEX COMPONENT 5"/>
    <property type="match status" value="1"/>
</dbReference>
<dbReference type="GO" id="GO:0005816">
    <property type="term" value="C:spindle pole body"/>
    <property type="evidence" value="ECO:0007669"/>
    <property type="project" value="UniProtKB-ARBA"/>
</dbReference>
<evidence type="ECO:0000313" key="10">
    <source>
        <dbReference type="EMBL" id="KAF2023049.1"/>
    </source>
</evidence>